<keyword evidence="3" id="KW-1185">Reference proteome</keyword>
<dbReference type="InterPro" id="IPR044816">
    <property type="entry name" value="BURP"/>
</dbReference>
<reference evidence="2" key="1">
    <citation type="submission" date="2022-04" db="EMBL/GenBank/DDBJ databases">
        <title>A functionally conserved STORR gene fusion in Papaver species that diverged 16.8 million years ago.</title>
        <authorList>
            <person name="Catania T."/>
        </authorList>
    </citation>
    <scope>NUCLEOTIDE SEQUENCE</scope>
    <source>
        <strain evidence="2">S-188037</strain>
    </source>
</reference>
<proteinExistence type="predicted"/>
<dbReference type="PANTHER" id="PTHR31236:SF2">
    <property type="entry name" value="BURP DOMAIN PROTEIN RD22"/>
    <property type="match status" value="1"/>
</dbReference>
<accession>A0AAD4SRE5</accession>
<gene>
    <name evidence="2" type="ORF">MKW98_027311</name>
</gene>
<comment type="caution">
    <text evidence="2">The sequence shown here is derived from an EMBL/GenBank/DDBJ whole genome shotgun (WGS) entry which is preliminary data.</text>
</comment>
<dbReference type="SMART" id="SM01045">
    <property type="entry name" value="BURP"/>
    <property type="match status" value="1"/>
</dbReference>
<sequence length="106" mass="11773">MRKLQEFVVSSGVRRIDSDNLVPCHSLPYPYAVFYCHATPAQAYVVPLVGADGTKIKATAVCHKDTSKWDPGHVVFQVLKVKPGTVPVCHFFTVDNMVWAAKNKEN</sequence>
<dbReference type="EMBL" id="JAJJMB010008995">
    <property type="protein sequence ID" value="KAI3917392.1"/>
    <property type="molecule type" value="Genomic_DNA"/>
</dbReference>
<feature type="domain" description="BURP" evidence="1">
    <location>
        <begin position="1"/>
        <end position="102"/>
    </location>
</feature>
<protein>
    <recommendedName>
        <fullName evidence="1">BURP domain-containing protein</fullName>
    </recommendedName>
</protein>
<name>A0AAD4SRE5_9MAGN</name>
<evidence type="ECO:0000259" key="1">
    <source>
        <dbReference type="PROSITE" id="PS51277"/>
    </source>
</evidence>
<dbReference type="PANTHER" id="PTHR31236">
    <property type="entry name" value="BURP DOMAIN PROTEIN USPL1-LIKE"/>
    <property type="match status" value="1"/>
</dbReference>
<dbReference type="PROSITE" id="PS51277">
    <property type="entry name" value="BURP"/>
    <property type="match status" value="1"/>
</dbReference>
<evidence type="ECO:0000313" key="3">
    <source>
        <dbReference type="Proteomes" id="UP001202328"/>
    </source>
</evidence>
<dbReference type="Pfam" id="PF03181">
    <property type="entry name" value="BURP"/>
    <property type="match status" value="1"/>
</dbReference>
<dbReference type="InterPro" id="IPR004873">
    <property type="entry name" value="BURP_dom"/>
</dbReference>
<organism evidence="2 3">
    <name type="scientific">Papaver atlanticum</name>
    <dbReference type="NCBI Taxonomy" id="357466"/>
    <lineage>
        <taxon>Eukaryota</taxon>
        <taxon>Viridiplantae</taxon>
        <taxon>Streptophyta</taxon>
        <taxon>Embryophyta</taxon>
        <taxon>Tracheophyta</taxon>
        <taxon>Spermatophyta</taxon>
        <taxon>Magnoliopsida</taxon>
        <taxon>Ranunculales</taxon>
        <taxon>Papaveraceae</taxon>
        <taxon>Papaveroideae</taxon>
        <taxon>Papaver</taxon>
    </lineage>
</organism>
<dbReference type="AlphaFoldDB" id="A0AAD4SRE5"/>
<evidence type="ECO:0000313" key="2">
    <source>
        <dbReference type="EMBL" id="KAI3917392.1"/>
    </source>
</evidence>
<dbReference type="Proteomes" id="UP001202328">
    <property type="component" value="Unassembled WGS sequence"/>
</dbReference>